<proteinExistence type="inferred from homology"/>
<sequence>MSNKQHEEKTFFLPIIPVKDLVTNIEYIRELNVKIFNTPKVFLKVSPKSDITVTVNVNAQQIEKDYPQFEIIVILNCTSQKQLEDDDEPTSIFEIDLQYGAVVTLPTLKAANIEELLMIHAPELLFPEIRNIILNISRTSNLPSILLQPIDFAELWKEKKSTLKNKD</sequence>
<dbReference type="PANTHER" id="PTHR36918">
    <property type="match status" value="1"/>
</dbReference>
<evidence type="ECO:0008006" key="8">
    <source>
        <dbReference type="Google" id="ProtNLM"/>
    </source>
</evidence>
<dbReference type="Pfam" id="PF02556">
    <property type="entry name" value="SecB"/>
    <property type="match status" value="1"/>
</dbReference>
<evidence type="ECO:0000256" key="3">
    <source>
        <dbReference type="ARBA" id="ARBA00022927"/>
    </source>
</evidence>
<evidence type="ECO:0000256" key="5">
    <source>
        <dbReference type="ARBA" id="ARBA00023186"/>
    </source>
</evidence>
<organism evidence="6 7">
    <name type="scientific">Commensalibacter melissae</name>
    <dbReference type="NCBI Taxonomy" id="2070537"/>
    <lineage>
        <taxon>Bacteria</taxon>
        <taxon>Pseudomonadati</taxon>
        <taxon>Pseudomonadota</taxon>
        <taxon>Alphaproteobacteria</taxon>
        <taxon>Acetobacterales</taxon>
        <taxon>Acetobacteraceae</taxon>
    </lineage>
</organism>
<dbReference type="AlphaFoldDB" id="A0A318N0U2"/>
<reference evidence="6 7" key="1">
    <citation type="submission" date="2018-05" db="EMBL/GenBank/DDBJ databases">
        <title>Reference genomes for bee gut microbiota database.</title>
        <authorList>
            <person name="Ellegaard K.M."/>
        </authorList>
    </citation>
    <scope>NUCLEOTIDE SEQUENCE [LARGE SCALE GENOMIC DNA]</scope>
    <source>
        <strain evidence="6 7">ESL0284</strain>
    </source>
</reference>
<dbReference type="OrthoDB" id="9795145at2"/>
<keyword evidence="5" id="KW-0143">Chaperone</keyword>
<dbReference type="EMBL" id="QGLT01000003">
    <property type="protein sequence ID" value="PXZ00130.1"/>
    <property type="molecule type" value="Genomic_DNA"/>
</dbReference>
<dbReference type="GO" id="GO:0051262">
    <property type="term" value="P:protein tetramerization"/>
    <property type="evidence" value="ECO:0007669"/>
    <property type="project" value="InterPro"/>
</dbReference>
<dbReference type="Gene3D" id="3.10.420.10">
    <property type="entry name" value="SecB-like"/>
    <property type="match status" value="1"/>
</dbReference>
<comment type="similarity">
    <text evidence="1">Belongs to the SecB family.</text>
</comment>
<keyword evidence="7" id="KW-1185">Reference proteome</keyword>
<dbReference type="InterPro" id="IPR035958">
    <property type="entry name" value="SecB-like_sf"/>
</dbReference>
<comment type="caution">
    <text evidence="6">The sequence shown here is derived from an EMBL/GenBank/DDBJ whole genome shotgun (WGS) entry which is preliminary data.</text>
</comment>
<dbReference type="RefSeq" id="WP_110439053.1">
    <property type="nucleotide sequence ID" value="NZ_CP046393.1"/>
</dbReference>
<dbReference type="PANTHER" id="PTHR36918:SF1">
    <property type="entry name" value="PROTEIN-EXPORT PROTEIN SECB"/>
    <property type="match status" value="1"/>
</dbReference>
<gene>
    <name evidence="6" type="ORF">DK869_05690</name>
</gene>
<keyword evidence="2" id="KW-0813">Transport</keyword>
<dbReference type="GO" id="GO:0051082">
    <property type="term" value="F:unfolded protein binding"/>
    <property type="evidence" value="ECO:0007669"/>
    <property type="project" value="InterPro"/>
</dbReference>
<evidence type="ECO:0000256" key="2">
    <source>
        <dbReference type="ARBA" id="ARBA00022448"/>
    </source>
</evidence>
<evidence type="ECO:0000313" key="6">
    <source>
        <dbReference type="EMBL" id="PXZ00130.1"/>
    </source>
</evidence>
<evidence type="ECO:0000256" key="1">
    <source>
        <dbReference type="ARBA" id="ARBA00009990"/>
    </source>
</evidence>
<dbReference type="InterPro" id="IPR003708">
    <property type="entry name" value="SecB"/>
</dbReference>
<dbReference type="Proteomes" id="UP000247565">
    <property type="component" value="Unassembled WGS sequence"/>
</dbReference>
<accession>A0A318N0U2</accession>
<keyword evidence="3" id="KW-0653">Protein transport</keyword>
<evidence type="ECO:0000256" key="4">
    <source>
        <dbReference type="ARBA" id="ARBA00023010"/>
    </source>
</evidence>
<keyword evidence="4" id="KW-0811">Translocation</keyword>
<evidence type="ECO:0000313" key="7">
    <source>
        <dbReference type="Proteomes" id="UP000247565"/>
    </source>
</evidence>
<dbReference type="GO" id="GO:0015031">
    <property type="term" value="P:protein transport"/>
    <property type="evidence" value="ECO:0007669"/>
    <property type="project" value="UniProtKB-KW"/>
</dbReference>
<name>A0A318N0U2_9PROT</name>
<protein>
    <recommendedName>
        <fullName evidence="8">Protein-export protein SecB</fullName>
    </recommendedName>
</protein>
<dbReference type="SUPFAM" id="SSF54611">
    <property type="entry name" value="SecB-like"/>
    <property type="match status" value="1"/>
</dbReference>